<gene>
    <name evidence="8" type="ORF">M0L44_11365</name>
</gene>
<reference evidence="8 9" key="1">
    <citation type="submission" date="2022-06" db="EMBL/GenBank/DDBJ databases">
        <title>Ideonella sp. NS12-5 Genome sequencing and assembly.</title>
        <authorList>
            <person name="Jung Y."/>
        </authorList>
    </citation>
    <scope>NUCLEOTIDE SEQUENCE [LARGE SCALE GENOMIC DNA]</scope>
    <source>
        <strain evidence="8 9">NS12-5</strain>
    </source>
</reference>
<name>A0ABT1BNA6_9BURK</name>
<sequence>MQEPSLQLDWTAYDAYGAGDAYAHLPAHGAGFGKAAAVCIGSRTCQRADAKGVMCPSFRATQDGTHSTQHRAAMLRAALDGELGERPFEDPRLHEALDLCVACKGCKRECPNGVDMALLRTEALAQRWASTPRPLRERLIAQLPQWLPRLRRWRALLNPLMTLRERWPWLARQVQARLGLAADRSLPRPAAQAFLDGAPTGPVGTGPREVVLLVDTFHNQLDPTTAQAALEVLQAIGCRVHVLHPPAGEEPLCCGRSALAVGDVATARAAATRLQRALAPYVERGLPIIGLEPSCLLTLRDEHLALGLGEAAARTARQAWLLEEYLAREFKPGELPWQALPEPSPPVLVHGHCHQKAFGAMKALRKVLGGVPGLQVQFIDSSCCGMAGAFGYEAEHHAISMTMAEAELLPAVRAATPDTWLLANGTSCRHQIHDGAGRQARHLAQLLRAALPATPPTERAPAP</sequence>
<dbReference type="Pfam" id="PF02754">
    <property type="entry name" value="CCG"/>
    <property type="match status" value="1"/>
</dbReference>
<proteinExistence type="predicted"/>
<keyword evidence="2" id="KW-0479">Metal-binding</keyword>
<dbReference type="Proteomes" id="UP001204851">
    <property type="component" value="Unassembled WGS sequence"/>
</dbReference>
<evidence type="ECO:0000313" key="8">
    <source>
        <dbReference type="EMBL" id="MCO5977309.1"/>
    </source>
</evidence>
<evidence type="ECO:0000256" key="2">
    <source>
        <dbReference type="ARBA" id="ARBA00022723"/>
    </source>
</evidence>
<dbReference type="SUPFAM" id="SSF46548">
    <property type="entry name" value="alpha-helical ferredoxin"/>
    <property type="match status" value="1"/>
</dbReference>
<dbReference type="Pfam" id="PF13183">
    <property type="entry name" value="Fer4_8"/>
    <property type="match status" value="1"/>
</dbReference>
<accession>A0ABT1BNA6</accession>
<dbReference type="PANTHER" id="PTHR32479">
    <property type="entry name" value="GLYCOLATE OXIDASE IRON-SULFUR SUBUNIT"/>
    <property type="match status" value="1"/>
</dbReference>
<organism evidence="8 9">
    <name type="scientific">Ideonella oryzae</name>
    <dbReference type="NCBI Taxonomy" id="2937441"/>
    <lineage>
        <taxon>Bacteria</taxon>
        <taxon>Pseudomonadati</taxon>
        <taxon>Pseudomonadota</taxon>
        <taxon>Betaproteobacteria</taxon>
        <taxon>Burkholderiales</taxon>
        <taxon>Sphaerotilaceae</taxon>
        <taxon>Ideonella</taxon>
    </lineage>
</organism>
<keyword evidence="1" id="KW-0004">4Fe-4S</keyword>
<keyword evidence="5" id="KW-0411">Iron-sulfur</keyword>
<dbReference type="PANTHER" id="PTHR32479:SF19">
    <property type="entry name" value="ANAEROBIC GLYCEROL-3-PHOSPHATE DEHYDROGENASE SUBUNIT C"/>
    <property type="match status" value="1"/>
</dbReference>
<evidence type="ECO:0000259" key="6">
    <source>
        <dbReference type="Pfam" id="PF02754"/>
    </source>
</evidence>
<evidence type="ECO:0000256" key="4">
    <source>
        <dbReference type="ARBA" id="ARBA00023004"/>
    </source>
</evidence>
<dbReference type="EMBL" id="JAMXMC010000006">
    <property type="protein sequence ID" value="MCO5977309.1"/>
    <property type="molecule type" value="Genomic_DNA"/>
</dbReference>
<protein>
    <submittedName>
        <fullName evidence="8">4Fe-4S dicluster domain-containing protein</fullName>
    </submittedName>
</protein>
<feature type="domain" description="4Fe-4S ferredoxin-type" evidence="7">
    <location>
        <begin position="37"/>
        <end position="114"/>
    </location>
</feature>
<keyword evidence="9" id="KW-1185">Reference proteome</keyword>
<feature type="domain" description="Cysteine-rich" evidence="6">
    <location>
        <begin position="222"/>
        <end position="300"/>
    </location>
</feature>
<keyword evidence="4" id="KW-0408">Iron</keyword>
<dbReference type="InterPro" id="IPR017900">
    <property type="entry name" value="4Fe4S_Fe_S_CS"/>
</dbReference>
<evidence type="ECO:0000256" key="5">
    <source>
        <dbReference type="ARBA" id="ARBA00023014"/>
    </source>
</evidence>
<comment type="caution">
    <text evidence="8">The sequence shown here is derived from an EMBL/GenBank/DDBJ whole genome shotgun (WGS) entry which is preliminary data.</text>
</comment>
<evidence type="ECO:0000256" key="3">
    <source>
        <dbReference type="ARBA" id="ARBA00022737"/>
    </source>
</evidence>
<evidence type="ECO:0000256" key="1">
    <source>
        <dbReference type="ARBA" id="ARBA00022485"/>
    </source>
</evidence>
<evidence type="ECO:0000259" key="7">
    <source>
        <dbReference type="Pfam" id="PF13183"/>
    </source>
</evidence>
<dbReference type="RefSeq" id="WP_252769824.1">
    <property type="nucleotide sequence ID" value="NZ_JAMXMC010000006.1"/>
</dbReference>
<keyword evidence="3" id="KW-0677">Repeat</keyword>
<evidence type="ECO:0000313" key="9">
    <source>
        <dbReference type="Proteomes" id="UP001204851"/>
    </source>
</evidence>
<dbReference type="PROSITE" id="PS00198">
    <property type="entry name" value="4FE4S_FER_1"/>
    <property type="match status" value="1"/>
</dbReference>
<dbReference type="InterPro" id="IPR004017">
    <property type="entry name" value="Cys_rich_dom"/>
</dbReference>
<dbReference type="InterPro" id="IPR017896">
    <property type="entry name" value="4Fe4S_Fe-S-bd"/>
</dbReference>